<evidence type="ECO:0000256" key="1">
    <source>
        <dbReference type="ARBA" id="ARBA00008226"/>
    </source>
</evidence>
<keyword evidence="4 10" id="KW-0436">Ligase</keyword>
<dbReference type="GO" id="GO:0004821">
    <property type="term" value="F:histidine-tRNA ligase activity"/>
    <property type="evidence" value="ECO:0007669"/>
    <property type="project" value="UniProtKB-UniRule"/>
</dbReference>
<dbReference type="InterPro" id="IPR033656">
    <property type="entry name" value="HisRS_anticodon"/>
</dbReference>
<evidence type="ECO:0000256" key="5">
    <source>
        <dbReference type="ARBA" id="ARBA00022741"/>
    </source>
</evidence>
<keyword evidence="7 10" id="KW-0648">Protein biosynthesis</keyword>
<dbReference type="AlphaFoldDB" id="A0A6I4U8E8"/>
<dbReference type="GO" id="GO:0005524">
    <property type="term" value="F:ATP binding"/>
    <property type="evidence" value="ECO:0007669"/>
    <property type="project" value="UniProtKB-UniRule"/>
</dbReference>
<accession>A0A6I4U8E8</accession>
<dbReference type="SUPFAM" id="SSF55681">
    <property type="entry name" value="Class II aaRS and biotin synthetases"/>
    <property type="match status" value="1"/>
</dbReference>
<evidence type="ECO:0000256" key="6">
    <source>
        <dbReference type="ARBA" id="ARBA00022840"/>
    </source>
</evidence>
<proteinExistence type="inferred from homology"/>
<keyword evidence="8 10" id="KW-0030">Aminoacyl-tRNA synthetase</keyword>
<dbReference type="PANTHER" id="PTHR43707">
    <property type="entry name" value="HISTIDYL-TRNA SYNTHETASE"/>
    <property type="match status" value="1"/>
</dbReference>
<dbReference type="InterPro" id="IPR004154">
    <property type="entry name" value="Anticodon-bd"/>
</dbReference>
<evidence type="ECO:0000256" key="2">
    <source>
        <dbReference type="ARBA" id="ARBA00011738"/>
    </source>
</evidence>
<evidence type="ECO:0000259" key="12">
    <source>
        <dbReference type="PROSITE" id="PS50862"/>
    </source>
</evidence>
<evidence type="ECO:0000256" key="8">
    <source>
        <dbReference type="ARBA" id="ARBA00023146"/>
    </source>
</evidence>
<feature type="domain" description="Aminoacyl-transfer RNA synthetases class-II family profile" evidence="12">
    <location>
        <begin position="1"/>
        <end position="330"/>
    </location>
</feature>
<feature type="binding site" evidence="11">
    <location>
        <position position="131"/>
    </location>
    <ligand>
        <name>L-histidine</name>
        <dbReference type="ChEBI" id="CHEBI:57595"/>
    </ligand>
</feature>
<dbReference type="InterPro" id="IPR036621">
    <property type="entry name" value="Anticodon-bd_dom_sf"/>
</dbReference>
<dbReference type="Pfam" id="PF03129">
    <property type="entry name" value="HGTP_anticodon"/>
    <property type="match status" value="1"/>
</dbReference>
<evidence type="ECO:0000313" key="14">
    <source>
        <dbReference type="Proteomes" id="UP000429229"/>
    </source>
</evidence>
<dbReference type="RefSeq" id="WP_160617641.1">
    <property type="nucleotide sequence ID" value="NZ_WTYR01000001.1"/>
</dbReference>
<keyword evidence="14" id="KW-1185">Reference proteome</keyword>
<protein>
    <recommendedName>
        <fullName evidence="10">Histidine--tRNA ligase</fullName>
        <ecNumber evidence="10">6.1.1.21</ecNumber>
    </recommendedName>
    <alternativeName>
        <fullName evidence="10">Histidyl-tRNA synthetase</fullName>
        <shortName evidence="10">HisRS</shortName>
    </alternativeName>
</protein>
<keyword evidence="3 10" id="KW-0963">Cytoplasm</keyword>
<dbReference type="NCBIfam" id="TIGR00442">
    <property type="entry name" value="hisS"/>
    <property type="match status" value="1"/>
</dbReference>
<dbReference type="EMBL" id="WTYR01000001">
    <property type="protein sequence ID" value="MXP11075.1"/>
    <property type="molecule type" value="Genomic_DNA"/>
</dbReference>
<dbReference type="PROSITE" id="PS50862">
    <property type="entry name" value="AA_TRNA_LIGASE_II"/>
    <property type="match status" value="1"/>
</dbReference>
<dbReference type="InterPro" id="IPR002314">
    <property type="entry name" value="aa-tRNA-synt_IIb"/>
</dbReference>
<evidence type="ECO:0000256" key="10">
    <source>
        <dbReference type="HAMAP-Rule" id="MF_00127"/>
    </source>
</evidence>
<dbReference type="InterPro" id="IPR041715">
    <property type="entry name" value="HisRS-like_core"/>
</dbReference>
<name>A0A6I4U8E8_9SPHN</name>
<keyword evidence="6 10" id="KW-0067">ATP-binding</keyword>
<comment type="subunit">
    <text evidence="2 10">Homodimer.</text>
</comment>
<feature type="binding site" evidence="11">
    <location>
        <begin position="263"/>
        <end position="264"/>
    </location>
    <ligand>
        <name>L-histidine</name>
        <dbReference type="ChEBI" id="CHEBI:57595"/>
    </ligand>
</feature>
<gene>
    <name evidence="10" type="primary">hisS</name>
    <name evidence="13" type="ORF">GRI68_12880</name>
</gene>
<evidence type="ECO:0000256" key="4">
    <source>
        <dbReference type="ARBA" id="ARBA00022598"/>
    </source>
</evidence>
<dbReference type="PIRSF" id="PIRSF001549">
    <property type="entry name" value="His-tRNA_synth"/>
    <property type="match status" value="1"/>
</dbReference>
<keyword evidence="5 10" id="KW-0547">Nucleotide-binding</keyword>
<feature type="binding site" evidence="11">
    <location>
        <position position="113"/>
    </location>
    <ligand>
        <name>L-histidine</name>
        <dbReference type="ChEBI" id="CHEBI:57595"/>
    </ligand>
</feature>
<dbReference type="GO" id="GO:0006427">
    <property type="term" value="P:histidyl-tRNA aminoacylation"/>
    <property type="evidence" value="ECO:0007669"/>
    <property type="project" value="UniProtKB-UniRule"/>
</dbReference>
<comment type="similarity">
    <text evidence="1 10">Belongs to the class-II aminoacyl-tRNA synthetase family.</text>
</comment>
<feature type="binding site" evidence="11">
    <location>
        <begin position="83"/>
        <end position="85"/>
    </location>
    <ligand>
        <name>L-histidine</name>
        <dbReference type="ChEBI" id="CHEBI:57595"/>
    </ligand>
</feature>
<feature type="binding site" evidence="11">
    <location>
        <position position="259"/>
    </location>
    <ligand>
        <name>L-histidine</name>
        <dbReference type="ChEBI" id="CHEBI:57595"/>
    </ligand>
</feature>
<dbReference type="InterPro" id="IPR006195">
    <property type="entry name" value="aa-tRNA-synth_II"/>
</dbReference>
<comment type="subcellular location">
    <subcellularLocation>
        <location evidence="10">Cytoplasm</location>
    </subcellularLocation>
</comment>
<dbReference type="PANTHER" id="PTHR43707:SF1">
    <property type="entry name" value="HISTIDINE--TRNA LIGASE, MITOCHONDRIAL-RELATED"/>
    <property type="match status" value="1"/>
</dbReference>
<comment type="catalytic activity">
    <reaction evidence="9 10">
        <text>tRNA(His) + L-histidine + ATP = L-histidyl-tRNA(His) + AMP + diphosphate + H(+)</text>
        <dbReference type="Rhea" id="RHEA:17313"/>
        <dbReference type="Rhea" id="RHEA-COMP:9665"/>
        <dbReference type="Rhea" id="RHEA-COMP:9689"/>
        <dbReference type="ChEBI" id="CHEBI:15378"/>
        <dbReference type="ChEBI" id="CHEBI:30616"/>
        <dbReference type="ChEBI" id="CHEBI:33019"/>
        <dbReference type="ChEBI" id="CHEBI:57595"/>
        <dbReference type="ChEBI" id="CHEBI:78442"/>
        <dbReference type="ChEBI" id="CHEBI:78527"/>
        <dbReference type="ChEBI" id="CHEBI:456215"/>
        <dbReference type="EC" id="6.1.1.21"/>
    </reaction>
</comment>
<evidence type="ECO:0000313" key="13">
    <source>
        <dbReference type="EMBL" id="MXP11075.1"/>
    </source>
</evidence>
<dbReference type="CDD" id="cd00773">
    <property type="entry name" value="HisRS-like_core"/>
    <property type="match status" value="1"/>
</dbReference>
<organism evidence="13 14">
    <name type="scientific">Alteriqipengyuania halimionae</name>
    <dbReference type="NCBI Taxonomy" id="1926630"/>
    <lineage>
        <taxon>Bacteria</taxon>
        <taxon>Pseudomonadati</taxon>
        <taxon>Pseudomonadota</taxon>
        <taxon>Alphaproteobacteria</taxon>
        <taxon>Sphingomonadales</taxon>
        <taxon>Erythrobacteraceae</taxon>
        <taxon>Alteriqipengyuania</taxon>
    </lineage>
</organism>
<evidence type="ECO:0000256" key="3">
    <source>
        <dbReference type="ARBA" id="ARBA00022490"/>
    </source>
</evidence>
<dbReference type="GO" id="GO:0005737">
    <property type="term" value="C:cytoplasm"/>
    <property type="evidence" value="ECO:0007669"/>
    <property type="project" value="UniProtKB-SubCell"/>
</dbReference>
<reference evidence="13 14" key="1">
    <citation type="submission" date="2019-12" db="EMBL/GenBank/DDBJ databases">
        <title>Genomic-based taxomic classification of the family Erythrobacteraceae.</title>
        <authorList>
            <person name="Xu L."/>
        </authorList>
    </citation>
    <scope>NUCLEOTIDE SEQUENCE [LARGE SCALE GENOMIC DNA]</scope>
    <source>
        <strain evidence="13 14">LMG 29519</strain>
    </source>
</reference>
<dbReference type="Gene3D" id="3.40.50.800">
    <property type="entry name" value="Anticodon-binding domain"/>
    <property type="match status" value="1"/>
</dbReference>
<dbReference type="Pfam" id="PF00587">
    <property type="entry name" value="tRNA-synt_2b"/>
    <property type="match status" value="1"/>
</dbReference>
<evidence type="ECO:0000256" key="7">
    <source>
        <dbReference type="ARBA" id="ARBA00022917"/>
    </source>
</evidence>
<comment type="caution">
    <text evidence="13">The sequence shown here is derived from an EMBL/GenBank/DDBJ whole genome shotgun (WGS) entry which is preliminary data.</text>
</comment>
<dbReference type="SUPFAM" id="SSF52954">
    <property type="entry name" value="Class II aaRS ABD-related"/>
    <property type="match status" value="1"/>
</dbReference>
<sequence>MADTPQPIRGTQDIFGADAEAFGFVVETFERVRRLYRFRRVEMPVIEKTGVFARSLGETTDVVSKEMYTFDDRSDESITLRPEFTAGLVRAFVTNGWQQHAPLKLATHGPLFRYERPQKGRYRQFHQIDAEIIGAGEPQADVELLAMADQLLKELGIADGITLQLNTLGDAASRDAWRDALVGHFERVKDELSEDSQDRLSRNPLRILDSKDPRDRKHVETAPVIDDYLSDEAEDFFGAVTTGLNAAGVEWTRAPRLVRGMDYYRHTAFEFVTDRLGAQGTVLGGGRYDGLVEQLGGNATPAVGWAAGIERLAMLVAERDEPHADFALVPMGSDADLAATSISADLRRAGHTVELAYRGNMKKRMKRADESGAGYAIIIGDDELAENEATVKNLQSGEQQRVALGRLVEHFRA</sequence>
<dbReference type="InterPro" id="IPR015807">
    <property type="entry name" value="His-tRNA-ligase"/>
</dbReference>
<dbReference type="Proteomes" id="UP000429229">
    <property type="component" value="Unassembled WGS sequence"/>
</dbReference>
<dbReference type="InterPro" id="IPR045864">
    <property type="entry name" value="aa-tRNA-synth_II/BPL/LPL"/>
</dbReference>
<dbReference type="HAMAP" id="MF_00127">
    <property type="entry name" value="His_tRNA_synth"/>
    <property type="match status" value="1"/>
</dbReference>
<dbReference type="CDD" id="cd00859">
    <property type="entry name" value="HisRS_anticodon"/>
    <property type="match status" value="1"/>
</dbReference>
<evidence type="ECO:0000256" key="9">
    <source>
        <dbReference type="ARBA" id="ARBA00047639"/>
    </source>
</evidence>
<feature type="binding site" evidence="11">
    <location>
        <position position="127"/>
    </location>
    <ligand>
        <name>L-histidine</name>
        <dbReference type="ChEBI" id="CHEBI:57595"/>
    </ligand>
</feature>
<dbReference type="OrthoDB" id="9800814at2"/>
<dbReference type="Gene3D" id="3.30.930.10">
    <property type="entry name" value="Bira Bifunctional Protein, Domain 2"/>
    <property type="match status" value="1"/>
</dbReference>
<dbReference type="InterPro" id="IPR004516">
    <property type="entry name" value="HisRS/HisZ"/>
</dbReference>
<dbReference type="EC" id="6.1.1.21" evidence="10"/>
<evidence type="ECO:0000256" key="11">
    <source>
        <dbReference type="PIRSR" id="PIRSR001549-1"/>
    </source>
</evidence>